<evidence type="ECO:0000313" key="3">
    <source>
        <dbReference type="RefSeq" id="XP_028030396.1"/>
    </source>
</evidence>
<evidence type="ECO:0000259" key="1">
    <source>
        <dbReference type="Pfam" id="PF00078"/>
    </source>
</evidence>
<organism evidence="2 3">
    <name type="scientific">Bombyx mandarina</name>
    <name type="common">Wild silk moth</name>
    <name type="synonym">Wild silkworm</name>
    <dbReference type="NCBI Taxonomy" id="7092"/>
    <lineage>
        <taxon>Eukaryota</taxon>
        <taxon>Metazoa</taxon>
        <taxon>Ecdysozoa</taxon>
        <taxon>Arthropoda</taxon>
        <taxon>Hexapoda</taxon>
        <taxon>Insecta</taxon>
        <taxon>Pterygota</taxon>
        <taxon>Neoptera</taxon>
        <taxon>Endopterygota</taxon>
        <taxon>Lepidoptera</taxon>
        <taxon>Glossata</taxon>
        <taxon>Ditrysia</taxon>
        <taxon>Bombycoidea</taxon>
        <taxon>Bombycidae</taxon>
        <taxon>Bombycinae</taxon>
        <taxon>Bombyx</taxon>
    </lineage>
</organism>
<protein>
    <submittedName>
        <fullName evidence="3">Uncharacterized protein LOC114243195</fullName>
    </submittedName>
</protein>
<dbReference type="KEGG" id="bman:114243195"/>
<gene>
    <name evidence="3" type="primary">LOC114243195</name>
</gene>
<proteinExistence type="predicted"/>
<dbReference type="Pfam" id="PF00078">
    <property type="entry name" value="RVT_1"/>
    <property type="match status" value="1"/>
</dbReference>
<dbReference type="Proteomes" id="UP000504629">
    <property type="component" value="Unplaced"/>
</dbReference>
<accession>A0A6J2JL87</accession>
<dbReference type="OrthoDB" id="415822at2759"/>
<keyword evidence="2" id="KW-1185">Reference proteome</keyword>
<dbReference type="PANTHER" id="PTHR19446">
    <property type="entry name" value="REVERSE TRANSCRIPTASES"/>
    <property type="match status" value="1"/>
</dbReference>
<dbReference type="AlphaFoldDB" id="A0A6J2JL87"/>
<dbReference type="GeneID" id="114243195"/>
<evidence type="ECO:0000313" key="2">
    <source>
        <dbReference type="Proteomes" id="UP000504629"/>
    </source>
</evidence>
<dbReference type="RefSeq" id="XP_028030396.1">
    <property type="nucleotide sequence ID" value="XM_028174595.1"/>
</dbReference>
<sequence length="292" mass="32489">MANLENGTFKKLDVVVVGGDVLMNQIVLSGYRMSAEQYGFREGRSTVGAILRVRSLSDEAVSRGGVALAVSLDIANAFNTLPWNVIGGALERRGMPLYLRWLVGSYLGAMLVVCTGLRNIYMLLLNEESDWNRVINRKPENVGLVNEISMYEVREAVRSMKSGKSEGPDVRVHAWTTDAIFALRQVCEKHRDVHRNLHMVFVDLEKAYDRAPKAVLWWVLNEKGIPGKYVRLICAMYSRARMYVRTAAGNSDEFSVAVGLHQGSALSPYLFLLVMDALIGDTGRAPLVYAVC</sequence>
<name>A0A6J2JL87_BOMMA</name>
<reference evidence="3" key="1">
    <citation type="submission" date="2025-08" db="UniProtKB">
        <authorList>
            <consortium name="RefSeq"/>
        </authorList>
    </citation>
    <scope>IDENTIFICATION</scope>
    <source>
        <tissue evidence="3">Silk gland</tissue>
    </source>
</reference>
<dbReference type="InterPro" id="IPR000477">
    <property type="entry name" value="RT_dom"/>
</dbReference>
<feature type="domain" description="Reverse transcriptase" evidence="1">
    <location>
        <begin position="188"/>
        <end position="281"/>
    </location>
</feature>